<dbReference type="EMBL" id="JADFUA010000004">
    <property type="protein sequence ID" value="MBE9609287.1"/>
    <property type="molecule type" value="Genomic_DNA"/>
</dbReference>
<dbReference type="SUPFAM" id="SSF51120">
    <property type="entry name" value="beta-Roll"/>
    <property type="match status" value="6"/>
</dbReference>
<organism evidence="3 4">
    <name type="scientific">Chitinilyticum piscinae</name>
    <dbReference type="NCBI Taxonomy" id="2866724"/>
    <lineage>
        <taxon>Bacteria</taxon>
        <taxon>Pseudomonadati</taxon>
        <taxon>Pseudomonadota</taxon>
        <taxon>Betaproteobacteria</taxon>
        <taxon>Neisseriales</taxon>
        <taxon>Chitinibacteraceae</taxon>
        <taxon>Chitinilyticum</taxon>
    </lineage>
</organism>
<protein>
    <recommendedName>
        <fullName evidence="5">Calcium-binding protein</fullName>
    </recommendedName>
</protein>
<evidence type="ECO:0000256" key="2">
    <source>
        <dbReference type="ARBA" id="ARBA00022525"/>
    </source>
</evidence>
<evidence type="ECO:0000313" key="3">
    <source>
        <dbReference type="EMBL" id="MBE9609287.1"/>
    </source>
</evidence>
<dbReference type="PANTHER" id="PTHR38340">
    <property type="entry name" value="S-LAYER PROTEIN"/>
    <property type="match status" value="1"/>
</dbReference>
<dbReference type="RefSeq" id="WP_194115820.1">
    <property type="nucleotide sequence ID" value="NZ_JADFUA010000004.1"/>
</dbReference>
<gene>
    <name evidence="3" type="ORF">INR99_07990</name>
</gene>
<dbReference type="InterPro" id="IPR018511">
    <property type="entry name" value="Hemolysin-typ_Ca-bd_CS"/>
</dbReference>
<accession>A0A8J7FJY6</accession>
<comment type="caution">
    <text evidence="3">The sequence shown here is derived from an EMBL/GenBank/DDBJ whole genome shotgun (WGS) entry which is preliminary data.</text>
</comment>
<dbReference type="InterPro" id="IPR011049">
    <property type="entry name" value="Serralysin-like_metalloprot_C"/>
</dbReference>
<dbReference type="InterPro" id="IPR001343">
    <property type="entry name" value="Hemolysn_Ca-bd"/>
</dbReference>
<proteinExistence type="predicted"/>
<evidence type="ECO:0000313" key="4">
    <source>
        <dbReference type="Proteomes" id="UP000604481"/>
    </source>
</evidence>
<dbReference type="Gene3D" id="2.150.10.10">
    <property type="entry name" value="Serralysin-like metalloprotease, C-terminal"/>
    <property type="match status" value="7"/>
</dbReference>
<name>A0A8J7FJY6_9NEIS</name>
<evidence type="ECO:0000256" key="1">
    <source>
        <dbReference type="ARBA" id="ARBA00004613"/>
    </source>
</evidence>
<dbReference type="GO" id="GO:0005576">
    <property type="term" value="C:extracellular region"/>
    <property type="evidence" value="ECO:0007669"/>
    <property type="project" value="UniProtKB-SubCell"/>
</dbReference>
<sequence length="949" mass="97457">MSYTVGSSASDKLYEYVEDNNGNVLFDGRSSAEQYFGYDGNDTIDVHRDDGLGDVLHPIDTLDGGAGDDYLFGDHCVMIGGDGNDTIIGASQYEHGRFADTIIGGAGNDLLEGGFGRDVFIFDPGFGMDTISTYRDLNAAGYETPYEFDLVFRGFKSTDLLSISEGVVVYDGQVSRGGIALHFKGGEVLNMYVPGVNSIKRVDFTIKFDDGVFNGNSIFPGVVSDGVDPTRLKFAYLTVAGNNTSQELWGGGGADTIRGAGGDDTIRSMDGHDSVDGSIGNDSVLGGAGNDTIYGGDGNDEIDAGWTYVENGLSKQDIDYDLIFGGAGNDTLRGWGGGDTLDGGSGADYMEGGDGGDLYIIDNMADRAMDYAYEYAVQGVDTVKSYLADIDLADWNMFGSGDRIECGWIASTGSANMKGNSLGNLIYAGLGNNIIDAGTGVNPDTVSYMHATNGRGVVVDLGLSTAQNTVGSGWDALTGFENLAGTGYADKLSGNNWANTLLGDAGNDTISGWGGNDILNGGAGIDSLVGGAGSDVYFVDNQADVVVEVDGNDSGDDSVSSTVSYALSSNLEKLTLTGIVAINGTGNDLNNIISGNVAANVLTGMNGDDRLNGGASADTMVGGAGDDVYYVDNVGDKVIEAHSFDGNDLVLASVSAVLANYVERLTLTGSMAINGIGNSLSNSLIGNSASNVLYGGLGNDSLNGGLGADTLNGGSGNDAYHLDNVVDQIVETSATATEIDSVYVGFSYALGANLENLTLEGVQSINGSGNAAANFITGNEGGNTLSGGLGNDTLSGGGGNDQLFGGAGSDSFIFGSLSGVDKVNDFTSKIDRIVLDSSSLGGVGDRDGVLEGAITRTTSGVFSLSNELVVFSSNIAGNISAASAAAKIGAATANFTIGAERIFVVDNGIQSSLFLFKAGDSDALVESNELILLANINGTTVHTDYWLQA</sequence>
<keyword evidence="4" id="KW-1185">Reference proteome</keyword>
<dbReference type="PRINTS" id="PR00313">
    <property type="entry name" value="CABNDNGRPT"/>
</dbReference>
<dbReference type="AlphaFoldDB" id="A0A8J7FJY6"/>
<evidence type="ECO:0008006" key="5">
    <source>
        <dbReference type="Google" id="ProtNLM"/>
    </source>
</evidence>
<dbReference type="PROSITE" id="PS00330">
    <property type="entry name" value="HEMOLYSIN_CALCIUM"/>
    <property type="match status" value="5"/>
</dbReference>
<dbReference type="Proteomes" id="UP000604481">
    <property type="component" value="Unassembled WGS sequence"/>
</dbReference>
<dbReference type="InterPro" id="IPR050557">
    <property type="entry name" value="RTX_toxin/Mannuronan_C5-epim"/>
</dbReference>
<dbReference type="Pfam" id="PF00353">
    <property type="entry name" value="HemolysinCabind"/>
    <property type="match status" value="11"/>
</dbReference>
<dbReference type="GO" id="GO:0005509">
    <property type="term" value="F:calcium ion binding"/>
    <property type="evidence" value="ECO:0007669"/>
    <property type="project" value="InterPro"/>
</dbReference>
<keyword evidence="2" id="KW-0964">Secreted</keyword>
<dbReference type="PANTHER" id="PTHR38340:SF1">
    <property type="entry name" value="S-LAYER PROTEIN"/>
    <property type="match status" value="1"/>
</dbReference>
<comment type="subcellular location">
    <subcellularLocation>
        <location evidence="1">Secreted</location>
    </subcellularLocation>
</comment>
<reference evidence="3 4" key="1">
    <citation type="submission" date="2020-10" db="EMBL/GenBank/DDBJ databases">
        <title>The genome sequence of Chitinilyticum litopenaei 4Y14.</title>
        <authorList>
            <person name="Liu Y."/>
        </authorList>
    </citation>
    <scope>NUCLEOTIDE SEQUENCE [LARGE SCALE GENOMIC DNA]</scope>
    <source>
        <strain evidence="3 4">4Y14</strain>
    </source>
</reference>